<feature type="compositionally biased region" description="Polar residues" evidence="5">
    <location>
        <begin position="803"/>
        <end position="813"/>
    </location>
</feature>
<evidence type="ECO:0000259" key="6">
    <source>
        <dbReference type="PROSITE" id="PS50966"/>
    </source>
</evidence>
<dbReference type="PANTHER" id="PTHR31973">
    <property type="entry name" value="POLYPROTEIN, PUTATIVE-RELATED"/>
    <property type="match status" value="1"/>
</dbReference>
<dbReference type="Pfam" id="PF04434">
    <property type="entry name" value="SWIM"/>
    <property type="match status" value="1"/>
</dbReference>
<dbReference type="Proteomes" id="UP000007752">
    <property type="component" value="Chromosome 2"/>
</dbReference>
<keyword evidence="3" id="KW-0862">Zinc</keyword>
<reference evidence="7" key="2">
    <citation type="submission" date="2008-12" db="EMBL/GenBank/DDBJ databases">
        <title>Improved gene annotation of the rice (Oryza sativa) genomes.</title>
        <authorList>
            <person name="Wang J."/>
            <person name="Li R."/>
            <person name="Fan W."/>
            <person name="Huang Q."/>
            <person name="Zhang J."/>
            <person name="Zhou Y."/>
            <person name="Hu Y."/>
            <person name="Zi S."/>
            <person name="Li J."/>
            <person name="Ni P."/>
            <person name="Zheng H."/>
            <person name="Zhang Y."/>
            <person name="Zhao M."/>
            <person name="Hao Q."/>
            <person name="McDermott J."/>
            <person name="Samudrala R."/>
            <person name="Kristiansen K."/>
            <person name="Wong G.K.-S."/>
        </authorList>
    </citation>
    <scope>NUCLEOTIDE SEQUENCE</scope>
</reference>
<feature type="region of interest" description="Disordered" evidence="5">
    <location>
        <begin position="739"/>
        <end position="779"/>
    </location>
</feature>
<dbReference type="InterPro" id="IPR006564">
    <property type="entry name" value="Znf_PMZ"/>
</dbReference>
<dbReference type="GO" id="GO:0008270">
    <property type="term" value="F:zinc ion binding"/>
    <property type="evidence" value="ECO:0007669"/>
    <property type="project" value="UniProtKB-KW"/>
</dbReference>
<dbReference type="AlphaFoldDB" id="A3A6M7"/>
<evidence type="ECO:0000313" key="7">
    <source>
        <dbReference type="EMBL" id="EAZ22966.1"/>
    </source>
</evidence>
<dbReference type="PANTHER" id="PTHR31973:SF187">
    <property type="entry name" value="MUTATOR TRANSPOSASE MUDRA PROTEIN"/>
    <property type="match status" value="1"/>
</dbReference>
<keyword evidence="2 4" id="KW-0863">Zinc-finger</keyword>
<dbReference type="SMART" id="SM00575">
    <property type="entry name" value="ZnF_PMZ"/>
    <property type="match status" value="1"/>
</dbReference>
<dbReference type="InterPro" id="IPR004332">
    <property type="entry name" value="Transposase_MuDR"/>
</dbReference>
<feature type="region of interest" description="Disordered" evidence="5">
    <location>
        <begin position="799"/>
        <end position="892"/>
    </location>
</feature>
<evidence type="ECO:0000256" key="1">
    <source>
        <dbReference type="ARBA" id="ARBA00022723"/>
    </source>
</evidence>
<feature type="compositionally biased region" description="Low complexity" evidence="5">
    <location>
        <begin position="814"/>
        <end position="827"/>
    </location>
</feature>
<feature type="domain" description="SWIM-type" evidence="6">
    <location>
        <begin position="676"/>
        <end position="708"/>
    </location>
</feature>
<accession>A3A6M7</accession>
<name>A3A6M7_ORYSJ</name>
<dbReference type="EMBL" id="CM000139">
    <property type="protein sequence ID" value="EAZ22966.1"/>
    <property type="molecule type" value="Genomic_DNA"/>
</dbReference>
<dbReference type="Pfam" id="PF03108">
    <property type="entry name" value="DBD_Tnp_Mut"/>
    <property type="match status" value="1"/>
</dbReference>
<protein>
    <recommendedName>
        <fullName evidence="6">SWIM-type domain-containing protein</fullName>
    </recommendedName>
</protein>
<feature type="region of interest" description="Disordered" evidence="5">
    <location>
        <begin position="234"/>
        <end position="266"/>
    </location>
</feature>
<feature type="compositionally biased region" description="Basic residues" evidence="5">
    <location>
        <begin position="883"/>
        <end position="892"/>
    </location>
</feature>
<evidence type="ECO:0000256" key="2">
    <source>
        <dbReference type="ARBA" id="ARBA00022771"/>
    </source>
</evidence>
<dbReference type="PROSITE" id="PS50966">
    <property type="entry name" value="ZF_SWIM"/>
    <property type="match status" value="1"/>
</dbReference>
<keyword evidence="1" id="KW-0479">Metal-binding</keyword>
<reference evidence="7" key="1">
    <citation type="journal article" date="2005" name="PLoS Biol.">
        <title>The genomes of Oryza sativa: a history of duplications.</title>
        <authorList>
            <person name="Yu J."/>
            <person name="Wang J."/>
            <person name="Lin W."/>
            <person name="Li S."/>
            <person name="Li H."/>
            <person name="Zhou J."/>
            <person name="Ni P."/>
            <person name="Dong W."/>
            <person name="Hu S."/>
            <person name="Zeng C."/>
            <person name="Zhang J."/>
            <person name="Zhang Y."/>
            <person name="Li R."/>
            <person name="Xu Z."/>
            <person name="Li S."/>
            <person name="Li X."/>
            <person name="Zheng H."/>
            <person name="Cong L."/>
            <person name="Lin L."/>
            <person name="Yin J."/>
            <person name="Geng J."/>
            <person name="Li G."/>
            <person name="Shi J."/>
            <person name="Liu J."/>
            <person name="Lv H."/>
            <person name="Li J."/>
            <person name="Wang J."/>
            <person name="Deng Y."/>
            <person name="Ran L."/>
            <person name="Shi X."/>
            <person name="Wang X."/>
            <person name="Wu Q."/>
            <person name="Li C."/>
            <person name="Ren X."/>
            <person name="Wang J."/>
            <person name="Wang X."/>
            <person name="Li D."/>
            <person name="Liu D."/>
            <person name="Zhang X."/>
            <person name="Ji Z."/>
            <person name="Zhao W."/>
            <person name="Sun Y."/>
            <person name="Zhang Z."/>
            <person name="Bao J."/>
            <person name="Han Y."/>
            <person name="Dong L."/>
            <person name="Ji J."/>
            <person name="Chen P."/>
            <person name="Wu S."/>
            <person name="Liu J."/>
            <person name="Xiao Y."/>
            <person name="Bu D."/>
            <person name="Tan J."/>
            <person name="Yang L."/>
            <person name="Ye C."/>
            <person name="Zhang J."/>
            <person name="Xu J."/>
            <person name="Zhou Y."/>
            <person name="Yu Y."/>
            <person name="Zhang B."/>
            <person name="Zhuang S."/>
            <person name="Wei H."/>
            <person name="Liu B."/>
            <person name="Lei M."/>
            <person name="Yu H."/>
            <person name="Li Y."/>
            <person name="Xu H."/>
            <person name="Wei S."/>
            <person name="He X."/>
            <person name="Fang L."/>
            <person name="Zhang Z."/>
            <person name="Zhang Y."/>
            <person name="Huang X."/>
            <person name="Su Z."/>
            <person name="Tong W."/>
            <person name="Li J."/>
            <person name="Tong Z."/>
            <person name="Li S."/>
            <person name="Ye J."/>
            <person name="Wang L."/>
            <person name="Fang L."/>
            <person name="Lei T."/>
            <person name="Chen C."/>
            <person name="Chen H."/>
            <person name="Xu Z."/>
            <person name="Li H."/>
            <person name="Huang H."/>
            <person name="Zhang F."/>
            <person name="Xu H."/>
            <person name="Li N."/>
            <person name="Zhao C."/>
            <person name="Li S."/>
            <person name="Dong L."/>
            <person name="Huang Y."/>
            <person name="Li L."/>
            <person name="Xi Y."/>
            <person name="Qi Q."/>
            <person name="Li W."/>
            <person name="Zhang B."/>
            <person name="Hu W."/>
            <person name="Zhang Y."/>
            <person name="Tian X."/>
            <person name="Jiao Y."/>
            <person name="Liang X."/>
            <person name="Jin J."/>
            <person name="Gao L."/>
            <person name="Zheng W."/>
            <person name="Hao B."/>
            <person name="Liu S."/>
            <person name="Wang W."/>
            <person name="Yuan L."/>
            <person name="Cao M."/>
            <person name="McDermott J."/>
            <person name="Samudrala R."/>
            <person name="Wang J."/>
            <person name="Wong G.K."/>
            <person name="Yang H."/>
        </authorList>
    </citation>
    <scope>NUCLEOTIDE SEQUENCE [LARGE SCALE GENOMIC DNA]</scope>
</reference>
<evidence type="ECO:0000256" key="4">
    <source>
        <dbReference type="PROSITE-ProRule" id="PRU00325"/>
    </source>
</evidence>
<dbReference type="InterPro" id="IPR007527">
    <property type="entry name" value="Znf_SWIM"/>
</dbReference>
<proteinExistence type="predicted"/>
<sequence>MSYIERDKVSLPEIVGHLKDHCEVIPGMLLQWLFPGKELADGLRVLIDDDVCNYMSNYVGEGGVADIYVEIVMAEGSSEFGSKEDSDFEDELQDISPADDEWDDEEDEDLFELNTGKEVLVIVSTPEKTKRDLEQVRAFRTPDKGKAMVVAEPSDKGKAVVVGKERPKKPVISDSDSDYVGGDSCSLEEDEEVQQIRKAYKEFKKKLKDGEVGNLDDVICEGSSRQTNSRALVQIEGDDSASPYDNSSADDDSYEEDSDGQLVRKKSKYPRFNVNRPIARLALGMKFDGKKEFKEAVVQLALDSKRFIRFIKDEGYRTRAKCDWATCPWACLLSKNSRTESWQIASLVDEHTRPPRKDNHLVTYKRIAQKYEKMITDNPTWSIQSMQSTVSEEMFANVSVGQCKRAKAFVFRKIYESTRGEYSRIFDYQLELLRSNPGSTVVVKLDTDQPSPIFKRIYICLAASKQGFLAGCRKVVGLDGFFFKGSTYGELLCAIDQQKGILNAVENWAPNAEHRNCARHIYANWKKKFSKKEWQKKFWRCAKAPNVMLFNLAKAKLAQETVEGARAIMNTDPKHWSRAWFRFGSNCDFVDNNICETFNKWIVQARFLPIISMLEAIRRKVMVRIQAQRTVMDKWVGSVCPNILKKLNAYIIDSSSCHAICNGMDKFEVKHQTHRFTVDLEKKTCSCRYWELSGLPCCHAIACIHFRTNCLDRYIAPCYSIYSFKKTYSYCLEPVEGMESWPKSDRPSPQAPSYVKMPGRPSKKDRRREPHEKPKATRVSTVGTVMTCRLCKKPGHNKASCLKRSQTQPNVQMASASTSTRARASPRTMEKTRTSPRNVAKTRTLPRNVAKTRTVAQTRTSPRASAKRTSATAGMVAVEQSRKKLKVRRSSG</sequence>
<gene>
    <name evidence="7" type="ORF">OsJ_06657</name>
</gene>
<evidence type="ECO:0000256" key="3">
    <source>
        <dbReference type="ARBA" id="ARBA00022833"/>
    </source>
</evidence>
<evidence type="ECO:0000256" key="5">
    <source>
        <dbReference type="SAM" id="MobiDB-lite"/>
    </source>
</evidence>
<feature type="compositionally biased region" description="Polar residues" evidence="5">
    <location>
        <begin position="854"/>
        <end position="872"/>
    </location>
</feature>
<organism evidence="7">
    <name type="scientific">Oryza sativa subsp. japonica</name>
    <name type="common">Rice</name>
    <dbReference type="NCBI Taxonomy" id="39947"/>
    <lineage>
        <taxon>Eukaryota</taxon>
        <taxon>Viridiplantae</taxon>
        <taxon>Streptophyta</taxon>
        <taxon>Embryophyta</taxon>
        <taxon>Tracheophyta</taxon>
        <taxon>Spermatophyta</taxon>
        <taxon>Magnoliopsida</taxon>
        <taxon>Liliopsida</taxon>
        <taxon>Poales</taxon>
        <taxon>Poaceae</taxon>
        <taxon>BOP clade</taxon>
        <taxon>Oryzoideae</taxon>
        <taxon>Oryzeae</taxon>
        <taxon>Oryzinae</taxon>
        <taxon>Oryza</taxon>
        <taxon>Oryza sativa</taxon>
    </lineage>
</organism>
<feature type="compositionally biased region" description="Acidic residues" evidence="5">
    <location>
        <begin position="248"/>
        <end position="259"/>
    </location>
</feature>